<protein>
    <submittedName>
        <fullName evidence="1">Uncharacterized protein</fullName>
    </submittedName>
</protein>
<sequence length="225" mass="24801">MPASIQSSAGVGLPGCEPLKKTILRTGQHQFRRRSFEMNRCVAVLCLLAVVLSPSDATFHKLFKHKKEIVLVHPPPPPPHHYAPPPPPPPPPVYHEPVQTHYAVSYQPVYHAVSVPAPQPQPVYQAPAPAPVQVYHAPAPAPAPAPVPAPAPAPVHMLLLLQHSMLRLPYIMLRPPYSMLRLRCSILRRPQLLIQSCTKLLHPSMDHHRAPTKNSSRPGTLDSYG</sequence>
<proteinExistence type="predicted"/>
<dbReference type="EnsemblMetazoa" id="AALB005628-RA">
    <property type="protein sequence ID" value="AALB005628-PA"/>
    <property type="gene ID" value="AALB005628"/>
</dbReference>
<keyword evidence="2" id="KW-1185">Reference proteome</keyword>
<name>A0A182FGI7_ANOAL</name>
<evidence type="ECO:0000313" key="2">
    <source>
        <dbReference type="Proteomes" id="UP000069272"/>
    </source>
</evidence>
<dbReference type="VEuPathDB" id="VectorBase:AALB005628"/>
<dbReference type="STRING" id="7167.A0A182FGI7"/>
<evidence type="ECO:0000313" key="1">
    <source>
        <dbReference type="EnsemblMetazoa" id="AALB005628-PA"/>
    </source>
</evidence>
<reference evidence="1 2" key="1">
    <citation type="journal article" date="2017" name="G3 (Bethesda)">
        <title>The Physical Genome Mapping of Anopheles albimanus Corrected Scaffold Misassemblies and Identified Interarm Rearrangements in Genus Anopheles.</title>
        <authorList>
            <person name="Artemov G.N."/>
            <person name="Peery A.N."/>
            <person name="Jiang X."/>
            <person name="Tu Z."/>
            <person name="Stegniy V.N."/>
            <person name="Sharakhova M.V."/>
            <person name="Sharakhov I.V."/>
        </authorList>
    </citation>
    <scope>NUCLEOTIDE SEQUENCE [LARGE SCALE GENOMIC DNA]</scope>
    <source>
        <strain evidence="1 2">ALBI9_A</strain>
    </source>
</reference>
<organism evidence="1 2">
    <name type="scientific">Anopheles albimanus</name>
    <name type="common">New world malaria mosquito</name>
    <dbReference type="NCBI Taxonomy" id="7167"/>
    <lineage>
        <taxon>Eukaryota</taxon>
        <taxon>Metazoa</taxon>
        <taxon>Ecdysozoa</taxon>
        <taxon>Arthropoda</taxon>
        <taxon>Hexapoda</taxon>
        <taxon>Insecta</taxon>
        <taxon>Pterygota</taxon>
        <taxon>Neoptera</taxon>
        <taxon>Endopterygota</taxon>
        <taxon>Diptera</taxon>
        <taxon>Nematocera</taxon>
        <taxon>Culicoidea</taxon>
        <taxon>Culicidae</taxon>
        <taxon>Anophelinae</taxon>
        <taxon>Anopheles</taxon>
    </lineage>
</organism>
<accession>A0A182FGI7</accession>
<dbReference type="AlphaFoldDB" id="A0A182FGI7"/>
<reference evidence="1" key="2">
    <citation type="submission" date="2022-08" db="UniProtKB">
        <authorList>
            <consortium name="EnsemblMetazoa"/>
        </authorList>
    </citation>
    <scope>IDENTIFICATION</scope>
    <source>
        <strain evidence="1">STECLA/ALBI9_A</strain>
    </source>
</reference>
<dbReference type="Proteomes" id="UP000069272">
    <property type="component" value="Chromosome 3L"/>
</dbReference>